<evidence type="ECO:0000313" key="2">
    <source>
        <dbReference type="EMBL" id="ARF12732.1"/>
    </source>
</evidence>
<protein>
    <submittedName>
        <fullName evidence="2">Malate synthase</fullName>
    </submittedName>
</protein>
<dbReference type="EMBL" id="CP015108">
    <property type="protein sequence ID" value="ARF12732.1"/>
    <property type="molecule type" value="Genomic_DNA"/>
</dbReference>
<proteinExistence type="predicted"/>
<accession>A0ABM6JQX5</accession>
<evidence type="ECO:0000256" key="1">
    <source>
        <dbReference type="SAM" id="Coils"/>
    </source>
</evidence>
<dbReference type="Proteomes" id="UP000192486">
    <property type="component" value="Chromosome"/>
</dbReference>
<gene>
    <name evidence="2" type="ORF">SporoS204_00235</name>
</gene>
<evidence type="ECO:0000313" key="3">
    <source>
        <dbReference type="Proteomes" id="UP000192486"/>
    </source>
</evidence>
<keyword evidence="3" id="KW-1185">Reference proteome</keyword>
<reference evidence="2 3" key="1">
    <citation type="submission" date="2016-04" db="EMBL/GenBank/DDBJ databases">
        <title>Comparative Genomics and Epigenetics of Sporosarcina ureae.</title>
        <authorList>
            <person name="Oliver A.S."/>
            <person name="Cooper K.K."/>
        </authorList>
    </citation>
    <scope>NUCLEOTIDE SEQUENCE [LARGE SCALE GENOMIC DNA]</scope>
    <source>
        <strain evidence="2 3">S204</strain>
    </source>
</reference>
<keyword evidence="1" id="KW-0175">Coiled coil</keyword>
<dbReference type="RefSeq" id="WP_029054534.1">
    <property type="nucleotide sequence ID" value="NZ_CP015108.1"/>
</dbReference>
<name>A0ABM6JQX5_SPOUR</name>
<organism evidence="2 3">
    <name type="scientific">Sporosarcina ureae</name>
    <dbReference type="NCBI Taxonomy" id="1571"/>
    <lineage>
        <taxon>Bacteria</taxon>
        <taxon>Bacillati</taxon>
        <taxon>Bacillota</taxon>
        <taxon>Bacilli</taxon>
        <taxon>Bacillales</taxon>
        <taxon>Caryophanaceae</taxon>
        <taxon>Sporosarcina</taxon>
    </lineage>
</organism>
<feature type="coiled-coil region" evidence="1">
    <location>
        <begin position="68"/>
        <end position="95"/>
    </location>
</feature>
<sequence>MNLINEEITHNVFGEGNIVEHEESFITVDFNKNLKRFVYPDAFENFITLNNRSMAESLEKVFVERRAEEKILEKKRKEEKAIQVLEQQRREILKNHKIHESSQIVFWLDQERQSDVFTDWEVSTGSIQSGKNKGLPNPVTRLRPNSAGILTVRTPDQVETERTILGLFMVGDTFTGSIGEDGLVPTHPEYRIQLTEEEAEKMLFWNYYRNKNYPDRTSWNSGTFRYFDNIWTAQILQDIIALKTDEEQIKEAKEFMDYFCKLNAIDMNNIPEAEGALR</sequence>